<proteinExistence type="predicted"/>
<protein>
    <submittedName>
        <fullName evidence="1">Uncharacterized protein</fullName>
    </submittedName>
</protein>
<comment type="caution">
    <text evidence="1">The sequence shown here is derived from an EMBL/GenBank/DDBJ whole genome shotgun (WGS) entry which is preliminary data.</text>
</comment>
<keyword evidence="2" id="KW-1185">Reference proteome</keyword>
<gene>
    <name evidence="1" type="ORF">LLY24_16340</name>
</gene>
<evidence type="ECO:0000313" key="1">
    <source>
        <dbReference type="EMBL" id="MCS2610886.1"/>
    </source>
</evidence>
<reference evidence="1" key="1">
    <citation type="submission" date="2021-11" db="EMBL/GenBank/DDBJ databases">
        <title>Halomonas sp., isolated from a coastal aquaculture zone in Dongshan Bay.</title>
        <authorList>
            <person name="Lin W."/>
        </authorList>
    </citation>
    <scope>NUCLEOTIDE SEQUENCE</scope>
    <source>
        <strain evidence="1">Yzlin-01</strain>
    </source>
</reference>
<evidence type="ECO:0000313" key="2">
    <source>
        <dbReference type="Proteomes" id="UP001165542"/>
    </source>
</evidence>
<name>A0ABT2EH31_9GAMM</name>
<organism evidence="1 2">
    <name type="scientific">Halomonas dongshanensis</name>
    <dbReference type="NCBI Taxonomy" id="2890835"/>
    <lineage>
        <taxon>Bacteria</taxon>
        <taxon>Pseudomonadati</taxon>
        <taxon>Pseudomonadota</taxon>
        <taxon>Gammaproteobacteria</taxon>
        <taxon>Oceanospirillales</taxon>
        <taxon>Halomonadaceae</taxon>
        <taxon>Halomonas</taxon>
    </lineage>
</organism>
<accession>A0ABT2EH31</accession>
<sequence length="91" mass="10014">MIAAVADRLREEWSPEQISVSRRLVRLLEQVPFGPPPLIGLSPASPGNHSSHGTKASDALTFKMEHSSGLIDKRANFCLFTFHICRDQTAA</sequence>
<dbReference type="EMBL" id="JAJISC010000008">
    <property type="protein sequence ID" value="MCS2610886.1"/>
    <property type="molecule type" value="Genomic_DNA"/>
</dbReference>
<dbReference type="Proteomes" id="UP001165542">
    <property type="component" value="Unassembled WGS sequence"/>
</dbReference>